<dbReference type="InterPro" id="IPR036188">
    <property type="entry name" value="FAD/NAD-bd_sf"/>
</dbReference>
<evidence type="ECO:0000259" key="16">
    <source>
        <dbReference type="Pfam" id="PF02852"/>
    </source>
</evidence>
<dbReference type="SUPFAM" id="SSF51905">
    <property type="entry name" value="FAD/NAD(P)-binding domain"/>
    <property type="match status" value="1"/>
</dbReference>
<dbReference type="Proteomes" id="UP000316292">
    <property type="component" value="Unassembled WGS sequence"/>
</dbReference>
<evidence type="ECO:0000256" key="8">
    <source>
        <dbReference type="ARBA" id="ARBA00023027"/>
    </source>
</evidence>
<feature type="binding site" evidence="13">
    <location>
        <position position="204"/>
    </location>
    <ligand>
        <name>NAD(+)</name>
        <dbReference type="ChEBI" id="CHEBI:57540"/>
    </ligand>
</feature>
<keyword evidence="13" id="KW-0547">Nucleotide-binding</keyword>
<evidence type="ECO:0000256" key="12">
    <source>
        <dbReference type="PIRSR" id="PIRSR000350-2"/>
    </source>
</evidence>
<keyword evidence="4" id="KW-0963">Cytoplasm</keyword>
<dbReference type="Pfam" id="PF02852">
    <property type="entry name" value="Pyr_redox_dim"/>
    <property type="match status" value="1"/>
</dbReference>
<feature type="domain" description="Pyridine nucleotide-disulphide oxidoreductase dimerisation" evidence="16">
    <location>
        <begin position="346"/>
        <end position="454"/>
    </location>
</feature>
<dbReference type="InterPro" id="IPR050151">
    <property type="entry name" value="Class-I_Pyr_Nuc-Dis_Oxidored"/>
</dbReference>
<comment type="miscellaneous">
    <text evidence="15">The active site is a redox-active disulfide bond.</text>
</comment>
<comment type="caution">
    <text evidence="18">The sequence shown here is derived from an EMBL/GenBank/DDBJ whole genome shotgun (WGS) entry which is preliminary data.</text>
</comment>
<feature type="active site" description="Proton acceptor" evidence="12">
    <location>
        <position position="444"/>
    </location>
</feature>
<evidence type="ECO:0000256" key="9">
    <source>
        <dbReference type="ARBA" id="ARBA00023157"/>
    </source>
</evidence>
<dbReference type="PROSITE" id="PS00076">
    <property type="entry name" value="PYRIDINE_REDOX_1"/>
    <property type="match status" value="1"/>
</dbReference>
<dbReference type="InterPro" id="IPR004099">
    <property type="entry name" value="Pyr_nucl-diS_OxRdtase_dimer"/>
</dbReference>
<evidence type="ECO:0000256" key="13">
    <source>
        <dbReference type="PIRSR" id="PIRSR000350-3"/>
    </source>
</evidence>
<dbReference type="InterPro" id="IPR001100">
    <property type="entry name" value="Pyr_nuc-diS_OxRdtase"/>
</dbReference>
<dbReference type="EMBL" id="VBOR01000105">
    <property type="protein sequence ID" value="TMQ47575.1"/>
    <property type="molecule type" value="Genomic_DNA"/>
</dbReference>
<feature type="disulfide bond" description="Redox-active" evidence="14">
    <location>
        <begin position="43"/>
        <end position="48"/>
    </location>
</feature>
<evidence type="ECO:0000256" key="14">
    <source>
        <dbReference type="PIRSR" id="PIRSR000350-4"/>
    </source>
</evidence>
<dbReference type="GO" id="GO:0050660">
    <property type="term" value="F:flavin adenine dinucleotide binding"/>
    <property type="evidence" value="ECO:0007669"/>
    <property type="project" value="InterPro"/>
</dbReference>
<dbReference type="NCBIfam" id="TIGR01350">
    <property type="entry name" value="lipoamide_DH"/>
    <property type="match status" value="1"/>
</dbReference>
<sequence length="465" mass="49163">MTGERYDVAILGGGPGGYVAAIRAGQLGLKTALIEKDRVGGTCLHRGCIPTKALLETAEVLLLARRAGEFGVRLSEASLDLKSAMDRKDRVVKKNLMGTESLLKKNKVVTIKGEGRLEAKDRIEVTDAGGAKSEVAANAVVLATGSRVGALPMAPVDGTIVLSSDDILNLDRIPESLLVIGAGAVGVEFASIYHSFGSKVILVEKEPRLVPIEDQEISDALARSFTRQGMELLVGASIKNVRAEGDQAWSEVEVQGKVQRYHTERVLMAAGRKPNTENIGLESLGVQVERGFVRVNEMMETNVPGIYAIGDIVPGPALAHVASHEGRVAVEKIAGKDPHPVNYQAIPSCTYCHPQIASVGMTEAQARASGRAVKTGKFPFIANAKAGILGEGDGFVKAVSDATSGELLGVHIIGVLATEQIAESVVARHFEATALELAEVVHAHPTLSEATMEAMLATDGRPIHF</sequence>
<reference evidence="18 19" key="1">
    <citation type="journal article" date="2019" name="Nat. Microbiol.">
        <title>Mediterranean grassland soil C-N compound turnover is dependent on rainfall and depth, and is mediated by genomically divergent microorganisms.</title>
        <authorList>
            <person name="Diamond S."/>
            <person name="Andeer P.F."/>
            <person name="Li Z."/>
            <person name="Crits-Christoph A."/>
            <person name="Burstein D."/>
            <person name="Anantharaman K."/>
            <person name="Lane K.R."/>
            <person name="Thomas B.C."/>
            <person name="Pan C."/>
            <person name="Northen T.R."/>
            <person name="Banfield J.F."/>
        </authorList>
    </citation>
    <scope>NUCLEOTIDE SEQUENCE [LARGE SCALE GENOMIC DNA]</scope>
    <source>
        <strain evidence="18">WS_1</strain>
    </source>
</reference>
<protein>
    <recommendedName>
        <fullName evidence="3 15">Dihydrolipoyl dehydrogenase</fullName>
        <ecNumber evidence="3 15">1.8.1.4</ecNumber>
    </recommendedName>
</protein>
<feature type="binding site" evidence="13">
    <location>
        <position position="52"/>
    </location>
    <ligand>
        <name>FAD</name>
        <dbReference type="ChEBI" id="CHEBI:57692"/>
    </ligand>
</feature>
<feature type="binding site" evidence="13">
    <location>
        <position position="115"/>
    </location>
    <ligand>
        <name>FAD</name>
        <dbReference type="ChEBI" id="CHEBI:57692"/>
    </ligand>
</feature>
<evidence type="ECO:0000256" key="6">
    <source>
        <dbReference type="ARBA" id="ARBA00022827"/>
    </source>
</evidence>
<feature type="binding site" evidence="13">
    <location>
        <position position="271"/>
    </location>
    <ligand>
        <name>NAD(+)</name>
        <dbReference type="ChEBI" id="CHEBI:57540"/>
    </ligand>
</feature>
<evidence type="ECO:0000256" key="4">
    <source>
        <dbReference type="ARBA" id="ARBA00022490"/>
    </source>
</evidence>
<dbReference type="InterPro" id="IPR006258">
    <property type="entry name" value="Lipoamide_DH"/>
</dbReference>
<dbReference type="InterPro" id="IPR012999">
    <property type="entry name" value="Pyr_OxRdtase_I_AS"/>
</dbReference>
<dbReference type="Gene3D" id="3.30.390.30">
    <property type="match status" value="1"/>
</dbReference>
<comment type="catalytic activity">
    <reaction evidence="11 15">
        <text>N(6)-[(R)-dihydrolipoyl]-L-lysyl-[protein] + NAD(+) = N(6)-[(R)-lipoyl]-L-lysyl-[protein] + NADH + H(+)</text>
        <dbReference type="Rhea" id="RHEA:15045"/>
        <dbReference type="Rhea" id="RHEA-COMP:10474"/>
        <dbReference type="Rhea" id="RHEA-COMP:10475"/>
        <dbReference type="ChEBI" id="CHEBI:15378"/>
        <dbReference type="ChEBI" id="CHEBI:57540"/>
        <dbReference type="ChEBI" id="CHEBI:57945"/>
        <dbReference type="ChEBI" id="CHEBI:83099"/>
        <dbReference type="ChEBI" id="CHEBI:83100"/>
        <dbReference type="EC" id="1.8.1.4"/>
    </reaction>
</comment>
<evidence type="ECO:0000256" key="3">
    <source>
        <dbReference type="ARBA" id="ARBA00012608"/>
    </source>
</evidence>
<feature type="binding site" evidence="13">
    <location>
        <begin position="144"/>
        <end position="146"/>
    </location>
    <ligand>
        <name>FAD</name>
        <dbReference type="ChEBI" id="CHEBI:57692"/>
    </ligand>
</feature>
<evidence type="ECO:0000256" key="5">
    <source>
        <dbReference type="ARBA" id="ARBA00022630"/>
    </source>
</evidence>
<keyword evidence="7 15" id="KW-0560">Oxidoreductase</keyword>
<dbReference type="Pfam" id="PF07992">
    <property type="entry name" value="Pyr_redox_2"/>
    <property type="match status" value="1"/>
</dbReference>
<dbReference type="PANTHER" id="PTHR22912:SF217">
    <property type="entry name" value="DIHYDROLIPOYL DEHYDROGENASE"/>
    <property type="match status" value="1"/>
</dbReference>
<name>A0A538S883_UNCEI</name>
<evidence type="ECO:0000313" key="18">
    <source>
        <dbReference type="EMBL" id="TMQ47575.1"/>
    </source>
</evidence>
<keyword evidence="9" id="KW-1015">Disulfide bond</keyword>
<feature type="domain" description="FAD/NAD(P)-binding" evidence="17">
    <location>
        <begin position="6"/>
        <end position="326"/>
    </location>
</feature>
<dbReference type="PRINTS" id="PR00368">
    <property type="entry name" value="FADPNR"/>
</dbReference>
<evidence type="ECO:0000256" key="11">
    <source>
        <dbReference type="ARBA" id="ARBA00049187"/>
    </source>
</evidence>
<evidence type="ECO:0000259" key="17">
    <source>
        <dbReference type="Pfam" id="PF07992"/>
    </source>
</evidence>
<dbReference type="Gene3D" id="3.50.50.60">
    <property type="entry name" value="FAD/NAD(P)-binding domain"/>
    <property type="match status" value="2"/>
</dbReference>
<evidence type="ECO:0000256" key="2">
    <source>
        <dbReference type="ARBA" id="ARBA00007532"/>
    </source>
</evidence>
<comment type="subcellular location">
    <subcellularLocation>
        <location evidence="1">Cytoplasm</location>
    </subcellularLocation>
</comment>
<dbReference type="InterPro" id="IPR016156">
    <property type="entry name" value="FAD/NAD-linked_Rdtase_dimer_sf"/>
</dbReference>
<dbReference type="SUPFAM" id="SSF55424">
    <property type="entry name" value="FAD/NAD-linked reductases, dimerisation (C-terminal) domain"/>
    <property type="match status" value="1"/>
</dbReference>
<dbReference type="EC" id="1.8.1.4" evidence="3 15"/>
<proteinExistence type="inferred from homology"/>
<evidence type="ECO:0000256" key="15">
    <source>
        <dbReference type="RuleBase" id="RU003692"/>
    </source>
</evidence>
<gene>
    <name evidence="18" type="primary">lpdA</name>
    <name evidence="18" type="ORF">E6K71_09550</name>
</gene>
<evidence type="ECO:0000256" key="7">
    <source>
        <dbReference type="ARBA" id="ARBA00023002"/>
    </source>
</evidence>
<evidence type="ECO:0000256" key="10">
    <source>
        <dbReference type="ARBA" id="ARBA00023284"/>
    </source>
</evidence>
<dbReference type="PIRSF" id="PIRSF000350">
    <property type="entry name" value="Mercury_reductase_MerA"/>
    <property type="match status" value="1"/>
</dbReference>
<dbReference type="AlphaFoldDB" id="A0A538S883"/>
<keyword evidence="6 13" id="KW-0274">FAD</keyword>
<comment type="similarity">
    <text evidence="2 15">Belongs to the class-I pyridine nucleotide-disulfide oxidoreductase family.</text>
</comment>
<keyword evidence="5 15" id="KW-0285">Flavoprotein</keyword>
<comment type="cofactor">
    <cofactor evidence="13 15">
        <name>FAD</name>
        <dbReference type="ChEBI" id="CHEBI:57692"/>
    </cofactor>
    <text evidence="13 15">Binds 1 FAD per subunit.</text>
</comment>
<dbReference type="GO" id="GO:0004148">
    <property type="term" value="F:dihydrolipoyl dehydrogenase (NADH) activity"/>
    <property type="evidence" value="ECO:0007669"/>
    <property type="project" value="UniProtKB-EC"/>
</dbReference>
<dbReference type="FunFam" id="3.30.390.30:FF:000001">
    <property type="entry name" value="Dihydrolipoyl dehydrogenase"/>
    <property type="match status" value="1"/>
</dbReference>
<evidence type="ECO:0000256" key="1">
    <source>
        <dbReference type="ARBA" id="ARBA00004496"/>
    </source>
</evidence>
<keyword evidence="8 13" id="KW-0520">NAD</keyword>
<dbReference type="GO" id="GO:0005737">
    <property type="term" value="C:cytoplasm"/>
    <property type="evidence" value="ECO:0007669"/>
    <property type="project" value="UniProtKB-SubCell"/>
</dbReference>
<evidence type="ECO:0000313" key="19">
    <source>
        <dbReference type="Proteomes" id="UP000316292"/>
    </source>
</evidence>
<accession>A0A538S883</accession>
<organism evidence="18 19">
    <name type="scientific">Eiseniibacteriota bacterium</name>
    <dbReference type="NCBI Taxonomy" id="2212470"/>
    <lineage>
        <taxon>Bacteria</taxon>
        <taxon>Candidatus Eiseniibacteriota</taxon>
    </lineage>
</organism>
<keyword evidence="10 15" id="KW-0676">Redox-active center</keyword>
<dbReference type="GO" id="GO:0006103">
    <property type="term" value="P:2-oxoglutarate metabolic process"/>
    <property type="evidence" value="ECO:0007669"/>
    <property type="project" value="TreeGrafter"/>
</dbReference>
<dbReference type="PANTHER" id="PTHR22912">
    <property type="entry name" value="DISULFIDE OXIDOREDUCTASE"/>
    <property type="match status" value="1"/>
</dbReference>
<dbReference type="InterPro" id="IPR023753">
    <property type="entry name" value="FAD/NAD-binding_dom"/>
</dbReference>
<feature type="binding site" evidence="13">
    <location>
        <position position="311"/>
    </location>
    <ligand>
        <name>FAD</name>
        <dbReference type="ChEBI" id="CHEBI:57692"/>
    </ligand>
</feature>
<dbReference type="PRINTS" id="PR00411">
    <property type="entry name" value="PNDRDTASEI"/>
</dbReference>
<feature type="binding site" evidence="13">
    <location>
        <begin position="181"/>
        <end position="188"/>
    </location>
    <ligand>
        <name>NAD(+)</name>
        <dbReference type="ChEBI" id="CHEBI:57540"/>
    </ligand>
</feature>